<keyword evidence="3" id="KW-0547">Nucleotide-binding</keyword>
<dbReference type="GO" id="GO:0016788">
    <property type="term" value="F:hydrolase activity, acting on ester bonds"/>
    <property type="evidence" value="ECO:0007669"/>
    <property type="project" value="InterPro"/>
</dbReference>
<name>A0A1N7K5G0_9RHOB</name>
<dbReference type="SUPFAM" id="SSF55816">
    <property type="entry name" value="5'-nucleotidase (syn. UDP-sugar hydrolase), C-terminal domain"/>
    <property type="match status" value="1"/>
</dbReference>
<keyword evidence="2" id="KW-0732">Signal</keyword>
<dbReference type="STRING" id="407234.SAMN05421795_101620"/>
<comment type="similarity">
    <text evidence="1 3">Belongs to the 5'-nucleotidase family.</text>
</comment>
<dbReference type="NCBIfam" id="NF006938">
    <property type="entry name" value="PRK09420.1"/>
    <property type="match status" value="1"/>
</dbReference>
<dbReference type="Proteomes" id="UP000186098">
    <property type="component" value="Unassembled WGS sequence"/>
</dbReference>
<dbReference type="Pfam" id="PF02872">
    <property type="entry name" value="5_nucleotid_C"/>
    <property type="match status" value="1"/>
</dbReference>
<dbReference type="Gene3D" id="3.60.21.10">
    <property type="match status" value="1"/>
</dbReference>
<evidence type="ECO:0000313" key="6">
    <source>
        <dbReference type="EMBL" id="SIS56684.1"/>
    </source>
</evidence>
<dbReference type="AlphaFoldDB" id="A0A1N7K5G0"/>
<dbReference type="Pfam" id="PF00149">
    <property type="entry name" value="Metallophos"/>
    <property type="match status" value="1"/>
</dbReference>
<dbReference type="PROSITE" id="PS00785">
    <property type="entry name" value="5_NUCLEOTIDASE_1"/>
    <property type="match status" value="1"/>
</dbReference>
<evidence type="ECO:0000256" key="2">
    <source>
        <dbReference type="ARBA" id="ARBA00022729"/>
    </source>
</evidence>
<keyword evidence="3" id="KW-0378">Hydrolase</keyword>
<protein>
    <submittedName>
        <fullName evidence="6">2',3'-cyclic-nucleotide 2'-phosphodiesterase / 3'-nucleotidase</fullName>
    </submittedName>
</protein>
<dbReference type="Gene3D" id="3.90.780.10">
    <property type="entry name" value="5'-Nucleotidase, C-terminal domain"/>
    <property type="match status" value="1"/>
</dbReference>
<evidence type="ECO:0000259" key="4">
    <source>
        <dbReference type="Pfam" id="PF00149"/>
    </source>
</evidence>
<feature type="domain" description="5'-Nucleotidase C-terminal" evidence="5">
    <location>
        <begin position="428"/>
        <end position="563"/>
    </location>
</feature>
<dbReference type="PRINTS" id="PR01607">
    <property type="entry name" value="APYRASEFAMLY"/>
</dbReference>
<dbReference type="InterPro" id="IPR006179">
    <property type="entry name" value="5_nucleotidase/apyrase"/>
</dbReference>
<accession>A0A1N7K5G0</accession>
<dbReference type="InterPro" id="IPR008334">
    <property type="entry name" value="5'-Nucleotdase_C"/>
</dbReference>
<gene>
    <name evidence="6" type="ORF">SAMN05421795_101620</name>
</gene>
<dbReference type="GO" id="GO:0009166">
    <property type="term" value="P:nucleotide catabolic process"/>
    <property type="evidence" value="ECO:0007669"/>
    <property type="project" value="InterPro"/>
</dbReference>
<dbReference type="PANTHER" id="PTHR11575:SF6">
    <property type="entry name" value="2',3'-CYCLIC-NUCLEOTIDE 2'-PHOSPHODIESTERASE_3'-NUCLEOTIDASE"/>
    <property type="match status" value="1"/>
</dbReference>
<dbReference type="GO" id="GO:0030288">
    <property type="term" value="C:outer membrane-bounded periplasmic space"/>
    <property type="evidence" value="ECO:0007669"/>
    <property type="project" value="TreeGrafter"/>
</dbReference>
<reference evidence="7" key="1">
    <citation type="submission" date="2017-01" db="EMBL/GenBank/DDBJ databases">
        <authorList>
            <person name="Varghese N."/>
            <person name="Submissions S."/>
        </authorList>
    </citation>
    <scope>NUCLEOTIDE SEQUENCE [LARGE SCALE GENOMIC DNA]</scope>
    <source>
        <strain evidence="7">DSM 18714</strain>
    </source>
</reference>
<feature type="domain" description="Calcineurin-like phosphoesterase" evidence="4">
    <location>
        <begin position="18"/>
        <end position="254"/>
    </location>
</feature>
<dbReference type="InterPro" id="IPR006146">
    <property type="entry name" value="5'-Nucleotdase_CS"/>
</dbReference>
<dbReference type="SUPFAM" id="SSF56300">
    <property type="entry name" value="Metallo-dependent phosphatases"/>
    <property type="match status" value="1"/>
</dbReference>
<sequence>MTGRSELSAPDASSGFRLRILETTDLHAHVLAYDYYGDQPSDTVGLSRVAQLIAEARAEVPDALLFDDGDLLQGNPFGDYVAQEYGVSDSRPHPVISAMNALGYDAATVGNHDFNFGLEYLLTSLRGAQFPFVLANLIARESGLPILPPWKVLRRRLTDAEGRSAEIGIGVIGLVPPQVVDWDHDHLNGRVKALDITETARVAVPLLRAAGADIVVALAHTGIGAPDHVAGQENAALPLAAVEGIDVLLLGHAHLLLPRPPETAPPRPAPSAPPPFPACVDAERGTIHGKPAVMAGFWGSHLGVVDLELSRDAQGWRIETARSELRPIFRRRPEGGAVVPLAADAPEVVAAAAAAHQAALGFVRRPVGVSARPLHSYFSLVAPSACLRLVAEAQRWHVAQGLAGGPHAGLPILSATAPYKNGGRGGAEFFTDIPAGELVLRNVADLYLFPNVIRALRVSGAVLTEWLERSAGVFFQLRPGGADQPLIAPDFPSYNFDVIDGITCEIDLSQPARYDLAGLLVNPGARRIGALRHQGRPVGPGDMFVIATNSYRAHGGGHFPGLAEMEVVLEGAAPIREIVLAYLAAQGARAVDPQMPRGWSIRPMPGTTAVFDTGPGAAAHLHELTDLEAEPLGLTPQGFLRLRIRL</sequence>
<evidence type="ECO:0000313" key="7">
    <source>
        <dbReference type="Proteomes" id="UP000186098"/>
    </source>
</evidence>
<organism evidence="6 7">
    <name type="scientific">Phaeovulum vinaykumarii</name>
    <dbReference type="NCBI Taxonomy" id="407234"/>
    <lineage>
        <taxon>Bacteria</taxon>
        <taxon>Pseudomonadati</taxon>
        <taxon>Pseudomonadota</taxon>
        <taxon>Alphaproteobacteria</taxon>
        <taxon>Rhodobacterales</taxon>
        <taxon>Paracoccaceae</taxon>
        <taxon>Phaeovulum</taxon>
    </lineage>
</organism>
<dbReference type="GO" id="GO:0000166">
    <property type="term" value="F:nucleotide binding"/>
    <property type="evidence" value="ECO:0007669"/>
    <property type="project" value="UniProtKB-KW"/>
</dbReference>
<evidence type="ECO:0000256" key="1">
    <source>
        <dbReference type="ARBA" id="ARBA00006654"/>
    </source>
</evidence>
<dbReference type="EMBL" id="FTOM01000001">
    <property type="protein sequence ID" value="SIS56684.1"/>
    <property type="molecule type" value="Genomic_DNA"/>
</dbReference>
<dbReference type="InterPro" id="IPR029052">
    <property type="entry name" value="Metallo-depent_PP-like"/>
</dbReference>
<keyword evidence="7" id="KW-1185">Reference proteome</keyword>
<dbReference type="PANTHER" id="PTHR11575">
    <property type="entry name" value="5'-NUCLEOTIDASE-RELATED"/>
    <property type="match status" value="1"/>
</dbReference>
<dbReference type="InterPro" id="IPR004843">
    <property type="entry name" value="Calcineurin-like_PHP"/>
</dbReference>
<dbReference type="GO" id="GO:0046872">
    <property type="term" value="F:metal ion binding"/>
    <property type="evidence" value="ECO:0007669"/>
    <property type="project" value="InterPro"/>
</dbReference>
<evidence type="ECO:0000256" key="3">
    <source>
        <dbReference type="RuleBase" id="RU362119"/>
    </source>
</evidence>
<dbReference type="InterPro" id="IPR036907">
    <property type="entry name" value="5'-Nucleotdase_C_sf"/>
</dbReference>
<proteinExistence type="inferred from homology"/>
<evidence type="ECO:0000259" key="5">
    <source>
        <dbReference type="Pfam" id="PF02872"/>
    </source>
</evidence>